<accession>A0A8T0K353</accession>
<name>A0A8T0K353_PHAAN</name>
<comment type="caution">
    <text evidence="1">The sequence shown here is derived from an EMBL/GenBank/DDBJ whole genome shotgun (WGS) entry which is preliminary data.</text>
</comment>
<sequence>MEGKRFGGTVIMAKRLRGAREFHDKASSRHHYSCRFGDFDTVGGESPHWPRRPVAGTRRPRLQKRFQYTVTHTHTAFNESLLISSVDPIFVLVSQSHLEHLSAKPITELTVEWLSVVGIIWVQSITRTNTNFPAYSSQLKQLNFSVMSKHENWCWFRL</sequence>
<protein>
    <submittedName>
        <fullName evidence="1">Uncharacterized protein</fullName>
    </submittedName>
</protein>
<dbReference type="AlphaFoldDB" id="A0A8T0K353"/>
<gene>
    <name evidence="1" type="ORF">HKW66_Vig0127830</name>
</gene>
<dbReference type="EMBL" id="JABFOF010000007">
    <property type="protein sequence ID" value="KAG2391456.1"/>
    <property type="molecule type" value="Genomic_DNA"/>
</dbReference>
<reference evidence="1 2" key="1">
    <citation type="submission" date="2020-05" db="EMBL/GenBank/DDBJ databases">
        <title>Vigna angularis (adzuki bean) Var. LongXiaoDou No. 4 denovo assembly.</title>
        <authorList>
            <person name="Xiang H."/>
        </authorList>
    </citation>
    <scope>NUCLEOTIDE SEQUENCE [LARGE SCALE GENOMIC DNA]</scope>
    <source>
        <tissue evidence="1">Leaf</tissue>
    </source>
</reference>
<evidence type="ECO:0000313" key="1">
    <source>
        <dbReference type="EMBL" id="KAG2391456.1"/>
    </source>
</evidence>
<dbReference type="Proteomes" id="UP000743370">
    <property type="component" value="Unassembled WGS sequence"/>
</dbReference>
<proteinExistence type="predicted"/>
<evidence type="ECO:0000313" key="2">
    <source>
        <dbReference type="Proteomes" id="UP000743370"/>
    </source>
</evidence>
<organism evidence="1 2">
    <name type="scientific">Phaseolus angularis</name>
    <name type="common">Azuki bean</name>
    <name type="synonym">Vigna angularis</name>
    <dbReference type="NCBI Taxonomy" id="3914"/>
    <lineage>
        <taxon>Eukaryota</taxon>
        <taxon>Viridiplantae</taxon>
        <taxon>Streptophyta</taxon>
        <taxon>Embryophyta</taxon>
        <taxon>Tracheophyta</taxon>
        <taxon>Spermatophyta</taxon>
        <taxon>Magnoliopsida</taxon>
        <taxon>eudicotyledons</taxon>
        <taxon>Gunneridae</taxon>
        <taxon>Pentapetalae</taxon>
        <taxon>rosids</taxon>
        <taxon>fabids</taxon>
        <taxon>Fabales</taxon>
        <taxon>Fabaceae</taxon>
        <taxon>Papilionoideae</taxon>
        <taxon>50 kb inversion clade</taxon>
        <taxon>NPAAA clade</taxon>
        <taxon>indigoferoid/millettioid clade</taxon>
        <taxon>Phaseoleae</taxon>
        <taxon>Vigna</taxon>
    </lineage>
</organism>